<dbReference type="PROSITE" id="PS50011">
    <property type="entry name" value="PROTEIN_KINASE_DOM"/>
    <property type="match status" value="1"/>
</dbReference>
<dbReference type="SUPFAM" id="SSF56112">
    <property type="entry name" value="Protein kinase-like (PK-like)"/>
    <property type="match status" value="1"/>
</dbReference>
<evidence type="ECO:0000256" key="1">
    <source>
        <dbReference type="PROSITE-ProRule" id="PRU10141"/>
    </source>
</evidence>
<dbReference type="GO" id="GO:0004672">
    <property type="term" value="F:protein kinase activity"/>
    <property type="evidence" value="ECO:0007669"/>
    <property type="project" value="InterPro"/>
</dbReference>
<dbReference type="AlphaFoldDB" id="A0A3B4F1K9"/>
<dbReference type="GeneTree" id="ENSGT00940000182574"/>
<accession>A0A3B4F1K9</accession>
<keyword evidence="1" id="KW-0067">ATP-binding</keyword>
<evidence type="ECO:0000313" key="3">
    <source>
        <dbReference type="Ensembl" id="ENSPNYP00000003091.1"/>
    </source>
</evidence>
<dbReference type="GO" id="GO:0005524">
    <property type="term" value="F:ATP binding"/>
    <property type="evidence" value="ECO:0007669"/>
    <property type="project" value="UniProtKB-UniRule"/>
</dbReference>
<feature type="binding site" evidence="1">
    <location>
        <position position="33"/>
    </location>
    <ligand>
        <name>ATP</name>
        <dbReference type="ChEBI" id="CHEBI:30616"/>
    </ligand>
</feature>
<sequence length="69" mass="7818">MEDYLKMEKIGEGTYGVVYKVKQKAMGQIVAMKKIRLLHRPTASSGGTNGNCMKSQPRPRLTLIRFFTI</sequence>
<dbReference type="PROSITE" id="PS00107">
    <property type="entry name" value="PROTEIN_KINASE_ATP"/>
    <property type="match status" value="1"/>
</dbReference>
<keyword evidence="1" id="KW-0547">Nucleotide-binding</keyword>
<dbReference type="Gene3D" id="3.30.200.20">
    <property type="entry name" value="Phosphorylase Kinase, domain 1"/>
    <property type="match status" value="1"/>
</dbReference>
<dbReference type="InterPro" id="IPR000719">
    <property type="entry name" value="Prot_kinase_dom"/>
</dbReference>
<dbReference type="InterPro" id="IPR017441">
    <property type="entry name" value="Protein_kinase_ATP_BS"/>
</dbReference>
<organism evidence="3">
    <name type="scientific">Pundamilia nyererei</name>
    <dbReference type="NCBI Taxonomy" id="303518"/>
    <lineage>
        <taxon>Eukaryota</taxon>
        <taxon>Metazoa</taxon>
        <taxon>Chordata</taxon>
        <taxon>Craniata</taxon>
        <taxon>Vertebrata</taxon>
        <taxon>Euteleostomi</taxon>
        <taxon>Actinopterygii</taxon>
        <taxon>Neopterygii</taxon>
        <taxon>Teleostei</taxon>
        <taxon>Neoteleostei</taxon>
        <taxon>Acanthomorphata</taxon>
        <taxon>Ovalentaria</taxon>
        <taxon>Cichlomorphae</taxon>
        <taxon>Cichliformes</taxon>
        <taxon>Cichlidae</taxon>
        <taxon>African cichlids</taxon>
        <taxon>Pseudocrenilabrinae</taxon>
        <taxon>Haplochromini</taxon>
        <taxon>Pundamilia</taxon>
    </lineage>
</organism>
<dbReference type="STRING" id="303518.ENSPNYP00000003091"/>
<dbReference type="InterPro" id="IPR011009">
    <property type="entry name" value="Kinase-like_dom_sf"/>
</dbReference>
<proteinExistence type="predicted"/>
<evidence type="ECO:0000259" key="2">
    <source>
        <dbReference type="PROSITE" id="PS50011"/>
    </source>
</evidence>
<feature type="domain" description="Protein kinase" evidence="2">
    <location>
        <begin position="4"/>
        <end position="69"/>
    </location>
</feature>
<dbReference type="Ensembl" id="ENSPNYT00000003173.1">
    <property type="protein sequence ID" value="ENSPNYP00000003091.1"/>
    <property type="gene ID" value="ENSPNYG00000002404.1"/>
</dbReference>
<protein>
    <recommendedName>
        <fullName evidence="2">Protein kinase domain-containing protein</fullName>
    </recommendedName>
</protein>
<name>A0A3B4F1K9_9CICH</name>
<reference evidence="3" key="1">
    <citation type="submission" date="2023-09" db="UniProtKB">
        <authorList>
            <consortium name="Ensembl"/>
        </authorList>
    </citation>
    <scope>IDENTIFICATION</scope>
</reference>